<accession>A0A0F3NIB3</accession>
<gene>
    <name evidence="3" type="ORF">APHNP_0413</name>
    <name evidence="2" type="ORF">APHNP_0415</name>
</gene>
<reference evidence="3 4" key="1">
    <citation type="submission" date="2015-01" db="EMBL/GenBank/DDBJ databases">
        <title>Genome Sequencing of Rickettsiales.</title>
        <authorList>
            <person name="Daugherty S.C."/>
            <person name="Su Q."/>
            <person name="Abolude K."/>
            <person name="Beier-Sexton M."/>
            <person name="Carlyon J.A."/>
            <person name="Carter R."/>
            <person name="Day N.P."/>
            <person name="Dumler S.J."/>
            <person name="Dyachenko V."/>
            <person name="Godinez A."/>
            <person name="Kurtti T.J."/>
            <person name="Lichay M."/>
            <person name="Mullins K.E."/>
            <person name="Ott S."/>
            <person name="Pappas-Brown V."/>
            <person name="Paris D.H."/>
            <person name="Patel P."/>
            <person name="Richards A.L."/>
            <person name="Sadzewicz L."/>
            <person name="Sears K."/>
            <person name="Seidman D."/>
            <person name="Sengamalay N."/>
            <person name="Stenos J."/>
            <person name="Tallon L.J."/>
            <person name="Vincent G."/>
            <person name="Fraser C.M."/>
            <person name="Munderloh U."/>
            <person name="Dunning-Hotopp J.C."/>
        </authorList>
    </citation>
    <scope>NUCLEOTIDE SEQUENCE [LARGE SCALE GENOMIC DNA]</scope>
    <source>
        <strain evidence="3 4">ApNP</strain>
    </source>
</reference>
<dbReference type="PATRIC" id="fig|1359153.3.peg.426"/>
<dbReference type="Gene3D" id="2.40.30.10">
    <property type="entry name" value="Translation factors"/>
    <property type="match status" value="1"/>
</dbReference>
<feature type="domain" description="tRNA-specific 2-thiouridylase MnmA-like C-terminal" evidence="1">
    <location>
        <begin position="9"/>
        <end position="29"/>
    </location>
</feature>
<dbReference type="AlphaFoldDB" id="A0A0F3NIB3"/>
<protein>
    <submittedName>
        <fullName evidence="3">tRNA methyl transferase family protein</fullName>
    </submittedName>
</protein>
<comment type="caution">
    <text evidence="3">The sequence shown here is derived from an EMBL/GenBank/DDBJ whole genome shotgun (WGS) entry which is preliminary data.</text>
</comment>
<keyword evidence="3" id="KW-0808">Transferase</keyword>
<dbReference type="EMBL" id="LANW01000001">
    <property type="protein sequence ID" value="KJV67755.1"/>
    <property type="molecule type" value="Genomic_DNA"/>
</dbReference>
<dbReference type="InterPro" id="IPR046885">
    <property type="entry name" value="MnmA-like_C"/>
</dbReference>
<dbReference type="GO" id="GO:0016740">
    <property type="term" value="F:transferase activity"/>
    <property type="evidence" value="ECO:0007669"/>
    <property type="project" value="UniProtKB-KW"/>
</dbReference>
<dbReference type="Proteomes" id="UP000033385">
    <property type="component" value="Unassembled WGS sequence"/>
</dbReference>
<sequence length="39" mass="4281">MTLHEGCVVSPGQACVIYDNERLLGGGWILNQVRYSETA</sequence>
<evidence type="ECO:0000313" key="4">
    <source>
        <dbReference type="Proteomes" id="UP000033385"/>
    </source>
</evidence>
<dbReference type="EMBL" id="LANW01000001">
    <property type="protein sequence ID" value="KJV67254.1"/>
    <property type="molecule type" value="Genomic_DNA"/>
</dbReference>
<evidence type="ECO:0000259" key="1">
    <source>
        <dbReference type="Pfam" id="PF20258"/>
    </source>
</evidence>
<evidence type="ECO:0000313" key="2">
    <source>
        <dbReference type="EMBL" id="KJV67254.1"/>
    </source>
</evidence>
<evidence type="ECO:0000313" key="3">
    <source>
        <dbReference type="EMBL" id="KJV67755.1"/>
    </source>
</evidence>
<proteinExistence type="predicted"/>
<organism evidence="3 4">
    <name type="scientific">Anaplasma phagocytophilum str. ApNP</name>
    <dbReference type="NCBI Taxonomy" id="1359153"/>
    <lineage>
        <taxon>Bacteria</taxon>
        <taxon>Pseudomonadati</taxon>
        <taxon>Pseudomonadota</taxon>
        <taxon>Alphaproteobacteria</taxon>
        <taxon>Rickettsiales</taxon>
        <taxon>Anaplasmataceae</taxon>
        <taxon>Anaplasma</taxon>
        <taxon>phagocytophilum group</taxon>
    </lineage>
</organism>
<name>A0A0F3NIB3_ANAPH</name>
<dbReference type="Pfam" id="PF20258">
    <property type="entry name" value="tRNA_Me_trans_C"/>
    <property type="match status" value="1"/>
</dbReference>